<reference evidence="1" key="1">
    <citation type="submission" date="2018-05" db="EMBL/GenBank/DDBJ databases">
        <authorList>
            <person name="Lanie J.A."/>
            <person name="Ng W.-L."/>
            <person name="Kazmierczak K.M."/>
            <person name="Andrzejewski T.M."/>
            <person name="Davidsen T.M."/>
            <person name="Wayne K.J."/>
            <person name="Tettelin H."/>
            <person name="Glass J.I."/>
            <person name="Rusch D."/>
            <person name="Podicherti R."/>
            <person name="Tsui H.-C.T."/>
            <person name="Winkler M.E."/>
        </authorList>
    </citation>
    <scope>NUCLEOTIDE SEQUENCE</scope>
</reference>
<dbReference type="AlphaFoldDB" id="A0A382EHS6"/>
<evidence type="ECO:0000313" key="1">
    <source>
        <dbReference type="EMBL" id="SVB50336.1"/>
    </source>
</evidence>
<dbReference type="EMBL" id="UINC01044631">
    <property type="protein sequence ID" value="SVB50336.1"/>
    <property type="molecule type" value="Genomic_DNA"/>
</dbReference>
<sequence length="54" mass="6265">MTKRTKQQKSGLSNKGLLRALEREEMLAVELRKNLKRRRVRSASMALNKKPTLV</sequence>
<gene>
    <name evidence="1" type="ORF">METZ01_LOCUS203190</name>
</gene>
<protein>
    <submittedName>
        <fullName evidence="1">Uncharacterized protein</fullName>
    </submittedName>
</protein>
<proteinExistence type="predicted"/>
<organism evidence="1">
    <name type="scientific">marine metagenome</name>
    <dbReference type="NCBI Taxonomy" id="408172"/>
    <lineage>
        <taxon>unclassified sequences</taxon>
        <taxon>metagenomes</taxon>
        <taxon>ecological metagenomes</taxon>
    </lineage>
</organism>
<accession>A0A382EHS6</accession>
<name>A0A382EHS6_9ZZZZ</name>